<organism evidence="1">
    <name type="scientific">uncultured organism</name>
    <dbReference type="NCBI Taxonomy" id="155900"/>
    <lineage>
        <taxon>unclassified sequences</taxon>
        <taxon>environmental samples</taxon>
    </lineage>
</organism>
<protein>
    <recommendedName>
        <fullName evidence="2">PepSY domain-containing protein</fullName>
    </recommendedName>
</protein>
<name>A0A5B8RF92_9ZZZZ</name>
<evidence type="ECO:0008006" key="2">
    <source>
        <dbReference type="Google" id="ProtNLM"/>
    </source>
</evidence>
<sequence length="83" mass="9011">MASRLALFALLAAAVCTTAAPVHAARAADGRDQAVRQVERRTGGQVISVETRTRADGQQVYRMRVLLGEGRVRVIEVPAGRRR</sequence>
<accession>A0A5B8RF92</accession>
<proteinExistence type="predicted"/>
<dbReference type="EMBL" id="MN079103">
    <property type="protein sequence ID" value="QEA05505.1"/>
    <property type="molecule type" value="Genomic_DNA"/>
</dbReference>
<reference evidence="1" key="1">
    <citation type="submission" date="2019-06" db="EMBL/GenBank/DDBJ databases">
        <authorList>
            <person name="Murdoch R.W."/>
            <person name="Fathepure B."/>
        </authorList>
    </citation>
    <scope>NUCLEOTIDE SEQUENCE</scope>
</reference>
<dbReference type="AlphaFoldDB" id="A0A5B8RF92"/>
<gene>
    <name evidence="1" type="ORF">KBTEX_01828</name>
</gene>
<evidence type="ECO:0000313" key="1">
    <source>
        <dbReference type="EMBL" id="QEA05505.1"/>
    </source>
</evidence>